<evidence type="ECO:0000256" key="6">
    <source>
        <dbReference type="PIRSR" id="PIRSR003085-2"/>
    </source>
</evidence>
<feature type="binding site" evidence="6">
    <location>
        <begin position="32"/>
        <end position="33"/>
    </location>
    <ligand>
        <name>S-adenosyl-L-methionine</name>
        <dbReference type="ChEBI" id="CHEBI:59789"/>
    </ligand>
</feature>
<dbReference type="RefSeq" id="WP_127954056.1">
    <property type="nucleotide sequence ID" value="NZ_RKLO01000004.1"/>
</dbReference>
<dbReference type="FunFam" id="3.40.50.150:FF:000115">
    <property type="entry name" value="Cyclopropane mycolic acid synthase 1"/>
    <property type="match status" value="1"/>
</dbReference>
<name>A0A3S3DYH2_9NOCA</name>
<keyword evidence="4" id="KW-0949">S-adenosyl-L-methionine</keyword>
<dbReference type="NCBIfam" id="NF040660">
    <property type="entry name" value="mycolic_MTase"/>
    <property type="match status" value="1"/>
</dbReference>
<evidence type="ECO:0000313" key="8">
    <source>
        <dbReference type="Proteomes" id="UP000283479"/>
    </source>
</evidence>
<dbReference type="EMBL" id="RKLO01000004">
    <property type="protein sequence ID" value="RVW01882.1"/>
    <property type="molecule type" value="Genomic_DNA"/>
</dbReference>
<feature type="binding site" evidence="6">
    <location>
        <begin position="123"/>
        <end position="124"/>
    </location>
    <ligand>
        <name>S-adenosyl-L-methionine</name>
        <dbReference type="ChEBI" id="CHEBI:59789"/>
    </ligand>
</feature>
<dbReference type="PANTHER" id="PTHR43667">
    <property type="entry name" value="CYCLOPROPANE-FATTY-ACYL-PHOSPHOLIPID SYNTHASE"/>
    <property type="match status" value="1"/>
</dbReference>
<feature type="binding site" evidence="6">
    <location>
        <begin position="67"/>
        <end position="75"/>
    </location>
    <ligand>
        <name>S-adenosyl-L-methionine</name>
        <dbReference type="ChEBI" id="CHEBI:59789"/>
    </ligand>
</feature>
<comment type="similarity">
    <text evidence="1">Belongs to the CFA/CMAS family.</text>
</comment>
<dbReference type="CDD" id="cd02440">
    <property type="entry name" value="AdoMet_MTases"/>
    <property type="match status" value="1"/>
</dbReference>
<evidence type="ECO:0000313" key="7">
    <source>
        <dbReference type="EMBL" id="RVW01882.1"/>
    </source>
</evidence>
<dbReference type="PANTHER" id="PTHR43667:SF1">
    <property type="entry name" value="CYCLOPROPANE-FATTY-ACYL-PHOSPHOLIPID SYNTHASE"/>
    <property type="match status" value="1"/>
</dbReference>
<dbReference type="Proteomes" id="UP000283479">
    <property type="component" value="Unassembled WGS sequence"/>
</dbReference>
<dbReference type="InterPro" id="IPR050723">
    <property type="entry name" value="CFA/CMAS"/>
</dbReference>
<keyword evidence="5" id="KW-0443">Lipid metabolism</keyword>
<dbReference type="Pfam" id="PF02353">
    <property type="entry name" value="CMAS"/>
    <property type="match status" value="1"/>
</dbReference>
<dbReference type="GO" id="GO:0008610">
    <property type="term" value="P:lipid biosynthetic process"/>
    <property type="evidence" value="ECO:0007669"/>
    <property type="project" value="InterPro"/>
</dbReference>
<keyword evidence="3 7" id="KW-0808">Transferase</keyword>
<feature type="binding site" evidence="6">
    <location>
        <begin position="93"/>
        <end position="98"/>
    </location>
    <ligand>
        <name>S-adenosyl-L-methionine</name>
        <dbReference type="ChEBI" id="CHEBI:59789"/>
    </ligand>
</feature>
<dbReference type="Gene3D" id="3.40.50.150">
    <property type="entry name" value="Vaccinia Virus protein VP39"/>
    <property type="match status" value="1"/>
</dbReference>
<dbReference type="SUPFAM" id="SSF53335">
    <property type="entry name" value="S-adenosyl-L-methionine-dependent methyltransferases"/>
    <property type="match status" value="1"/>
</dbReference>
<sequence>MPDFKPYFKQVQSHYDLADDFFQLFLDPSMTYSCAYFEREDMTLEQAQLAKIDLSLGKCDLHPGMTLLDIGCGWGSTMLRALEKYDVNVIGLTLSENQYRHTKSLLRSNPRAPRTAEVRLQGWEEFHEPVDRIISIGAFEHFRRHRYDTFFGRCRDLLPPDGRMLLHSIVAYQRGSLEKMGIPVTEDYIRFAVFIVREIFRGGQLPEPQWVTAPAERAGFAVDRIQPLQPHYARTLDLWAAALAAHHDDAVRIASEETYERYMKYLTGSAEQFRSGRVDVMQFSLVKKGSA</sequence>
<dbReference type="InterPro" id="IPR003333">
    <property type="entry name" value="CMAS"/>
</dbReference>
<evidence type="ECO:0000256" key="1">
    <source>
        <dbReference type="ARBA" id="ARBA00010815"/>
    </source>
</evidence>
<protein>
    <submittedName>
        <fullName evidence="7">Methyltransferase domain-containing protein</fullName>
    </submittedName>
</protein>
<evidence type="ECO:0000256" key="3">
    <source>
        <dbReference type="ARBA" id="ARBA00022679"/>
    </source>
</evidence>
<keyword evidence="2 7" id="KW-0489">Methyltransferase</keyword>
<evidence type="ECO:0000256" key="5">
    <source>
        <dbReference type="ARBA" id="ARBA00023098"/>
    </source>
</evidence>
<dbReference type="InterPro" id="IPR029063">
    <property type="entry name" value="SAM-dependent_MTases_sf"/>
</dbReference>
<dbReference type="InterPro" id="IPR047672">
    <property type="entry name" value="CMAS_actinobact"/>
</dbReference>
<evidence type="ECO:0000256" key="2">
    <source>
        <dbReference type="ARBA" id="ARBA00022603"/>
    </source>
</evidence>
<dbReference type="AlphaFoldDB" id="A0A3S3DYH2"/>
<accession>A0A3S3DYH2</accession>
<dbReference type="GO" id="GO:0008168">
    <property type="term" value="F:methyltransferase activity"/>
    <property type="evidence" value="ECO:0007669"/>
    <property type="project" value="UniProtKB-KW"/>
</dbReference>
<organism evidence="7 8">
    <name type="scientific">Rhodococcus xishaensis</name>
    <dbReference type="NCBI Taxonomy" id="2487364"/>
    <lineage>
        <taxon>Bacteria</taxon>
        <taxon>Bacillati</taxon>
        <taxon>Actinomycetota</taxon>
        <taxon>Actinomycetes</taxon>
        <taxon>Mycobacteriales</taxon>
        <taxon>Nocardiaceae</taxon>
        <taxon>Rhodococcus</taxon>
    </lineage>
</organism>
<proteinExistence type="inferred from homology"/>
<gene>
    <name evidence="7" type="ORF">EGT50_10435</name>
</gene>
<dbReference type="GO" id="GO:0032259">
    <property type="term" value="P:methylation"/>
    <property type="evidence" value="ECO:0007669"/>
    <property type="project" value="UniProtKB-KW"/>
</dbReference>
<dbReference type="PIRSF" id="PIRSF003085">
    <property type="entry name" value="CMAS"/>
    <property type="match status" value="1"/>
</dbReference>
<reference evidence="7 8" key="1">
    <citation type="submission" date="2018-11" db="EMBL/GenBank/DDBJ databases">
        <title>Rhodococcus spongicola sp. nov. and Rhodococcus xishaensis sp. nov. from marine sponges.</title>
        <authorList>
            <person name="Li L."/>
            <person name="Lin H.W."/>
        </authorList>
    </citation>
    <scope>NUCLEOTIDE SEQUENCE [LARGE SCALE GENOMIC DNA]</scope>
    <source>
        <strain evidence="7 8">LHW51113</strain>
    </source>
</reference>
<evidence type="ECO:0000256" key="4">
    <source>
        <dbReference type="ARBA" id="ARBA00022691"/>
    </source>
</evidence>
<dbReference type="OrthoDB" id="9782855at2"/>
<comment type="caution">
    <text evidence="7">The sequence shown here is derived from an EMBL/GenBank/DDBJ whole genome shotgun (WGS) entry which is preliminary data.</text>
</comment>
<keyword evidence="8" id="KW-1185">Reference proteome</keyword>